<evidence type="ECO:0000256" key="1">
    <source>
        <dbReference type="ARBA" id="ARBA00022485"/>
    </source>
</evidence>
<evidence type="ECO:0000256" key="2">
    <source>
        <dbReference type="ARBA" id="ARBA00022723"/>
    </source>
</evidence>
<dbReference type="InterPro" id="IPR017900">
    <property type="entry name" value="4Fe4S_Fe_S_CS"/>
</dbReference>
<keyword evidence="2" id="KW-0479">Metal-binding</keyword>
<feature type="transmembrane region" description="Helical" evidence="6">
    <location>
        <begin position="6"/>
        <end position="26"/>
    </location>
</feature>
<dbReference type="GO" id="GO:0046872">
    <property type="term" value="F:metal ion binding"/>
    <property type="evidence" value="ECO:0007669"/>
    <property type="project" value="UniProtKB-KW"/>
</dbReference>
<dbReference type="AlphaFoldDB" id="A0A511R3J2"/>
<dbReference type="PANTHER" id="PTHR43255">
    <property type="entry name" value="IRON-SULFUR-BINDING OXIDOREDUCTASE FADF-RELATED-RELATED"/>
    <property type="match status" value="1"/>
</dbReference>
<dbReference type="GO" id="GO:0005886">
    <property type="term" value="C:plasma membrane"/>
    <property type="evidence" value="ECO:0007669"/>
    <property type="project" value="TreeGrafter"/>
</dbReference>
<dbReference type="GO" id="GO:0051539">
    <property type="term" value="F:4 iron, 4 sulfur cluster binding"/>
    <property type="evidence" value="ECO:0007669"/>
    <property type="project" value="UniProtKB-KW"/>
</dbReference>
<feature type="domain" description="4Fe-4S ferredoxin-type" evidence="7">
    <location>
        <begin position="282"/>
        <end position="309"/>
    </location>
</feature>
<dbReference type="PANTHER" id="PTHR43255:SF1">
    <property type="entry name" value="IRON-SULFUR-BINDING OXIDOREDUCTASE FADF-RELATED"/>
    <property type="match status" value="1"/>
</dbReference>
<dbReference type="Proteomes" id="UP000321197">
    <property type="component" value="Unassembled WGS sequence"/>
</dbReference>
<keyword evidence="3" id="KW-0560">Oxidoreductase</keyword>
<feature type="domain" description="4Fe-4S ferredoxin-type" evidence="7">
    <location>
        <begin position="341"/>
        <end position="373"/>
    </location>
</feature>
<keyword evidence="6" id="KW-0812">Transmembrane</keyword>
<keyword evidence="5" id="KW-0411">Iron-sulfur</keyword>
<dbReference type="PROSITE" id="PS00198">
    <property type="entry name" value="4FE4S_FER_1"/>
    <property type="match status" value="1"/>
</dbReference>
<accession>A0A511R3J2</accession>
<gene>
    <name evidence="8" type="ORF">MHY01S_23200</name>
</gene>
<dbReference type="OrthoDB" id="5241828at2"/>
<dbReference type="SUPFAM" id="SSF46548">
    <property type="entry name" value="alpha-helical ferredoxin"/>
    <property type="match status" value="1"/>
</dbReference>
<dbReference type="Gene3D" id="1.10.1060.10">
    <property type="entry name" value="Alpha-helical ferredoxin"/>
    <property type="match status" value="1"/>
</dbReference>
<dbReference type="PROSITE" id="PS51379">
    <property type="entry name" value="4FE4S_FER_2"/>
    <property type="match status" value="2"/>
</dbReference>
<feature type="transmembrane region" description="Helical" evidence="6">
    <location>
        <begin position="67"/>
        <end position="85"/>
    </location>
</feature>
<evidence type="ECO:0000313" key="8">
    <source>
        <dbReference type="EMBL" id="GEM84154.1"/>
    </source>
</evidence>
<reference evidence="8 9" key="1">
    <citation type="submission" date="2019-07" db="EMBL/GenBank/DDBJ databases">
        <title>Whole genome shotgun sequence of Meiothermus hypogaeus NBRC 106114.</title>
        <authorList>
            <person name="Hosoyama A."/>
            <person name="Uohara A."/>
            <person name="Ohji S."/>
            <person name="Ichikawa N."/>
        </authorList>
    </citation>
    <scope>NUCLEOTIDE SEQUENCE [LARGE SCALE GENOMIC DNA]</scope>
    <source>
        <strain evidence="8 9">NBRC 106114</strain>
    </source>
</reference>
<evidence type="ECO:0000313" key="9">
    <source>
        <dbReference type="Proteomes" id="UP000321197"/>
    </source>
</evidence>
<dbReference type="Pfam" id="PF02754">
    <property type="entry name" value="CCG"/>
    <property type="match status" value="2"/>
</dbReference>
<keyword evidence="4" id="KW-0408">Iron</keyword>
<feature type="transmembrane region" description="Helical" evidence="6">
    <location>
        <begin position="105"/>
        <end position="127"/>
    </location>
</feature>
<dbReference type="InterPro" id="IPR017896">
    <property type="entry name" value="4Fe4S_Fe-S-bd"/>
</dbReference>
<evidence type="ECO:0000256" key="5">
    <source>
        <dbReference type="ARBA" id="ARBA00023014"/>
    </source>
</evidence>
<dbReference type="InterPro" id="IPR009051">
    <property type="entry name" value="Helical_ferredxn"/>
</dbReference>
<evidence type="ECO:0000256" key="3">
    <source>
        <dbReference type="ARBA" id="ARBA00023002"/>
    </source>
</evidence>
<dbReference type="GO" id="GO:0016491">
    <property type="term" value="F:oxidoreductase activity"/>
    <property type="evidence" value="ECO:0007669"/>
    <property type="project" value="UniProtKB-KW"/>
</dbReference>
<evidence type="ECO:0000256" key="4">
    <source>
        <dbReference type="ARBA" id="ARBA00023004"/>
    </source>
</evidence>
<name>A0A511R3J2_9DEIN</name>
<dbReference type="EMBL" id="BJXL01000080">
    <property type="protein sequence ID" value="GEM84154.1"/>
    <property type="molecule type" value="Genomic_DNA"/>
</dbReference>
<comment type="caution">
    <text evidence="8">The sequence shown here is derived from an EMBL/GenBank/DDBJ whole genome shotgun (WGS) entry which is preliminary data.</text>
</comment>
<keyword evidence="6" id="KW-0472">Membrane</keyword>
<evidence type="ECO:0000256" key="6">
    <source>
        <dbReference type="SAM" id="Phobius"/>
    </source>
</evidence>
<keyword evidence="6" id="KW-1133">Transmembrane helix</keyword>
<dbReference type="Gene3D" id="1.20.950.20">
    <property type="entry name" value="Transmembrane di-heme cytochromes, Chain C"/>
    <property type="match status" value="1"/>
</dbReference>
<feature type="transmembrane region" description="Helical" evidence="6">
    <location>
        <begin position="215"/>
        <end position="232"/>
    </location>
</feature>
<protein>
    <submittedName>
        <fullName evidence="8">Iron-sulfur-binding protein</fullName>
    </submittedName>
</protein>
<dbReference type="Pfam" id="PF13183">
    <property type="entry name" value="Fer4_8"/>
    <property type="match status" value="1"/>
</dbReference>
<organism evidence="8 9">
    <name type="scientific">Meiothermus hypogaeus NBRC 106114</name>
    <dbReference type="NCBI Taxonomy" id="1227553"/>
    <lineage>
        <taxon>Bacteria</taxon>
        <taxon>Thermotogati</taxon>
        <taxon>Deinococcota</taxon>
        <taxon>Deinococci</taxon>
        <taxon>Thermales</taxon>
        <taxon>Thermaceae</taxon>
        <taxon>Meiothermus</taxon>
    </lineage>
</organism>
<evidence type="ECO:0000259" key="7">
    <source>
        <dbReference type="PROSITE" id="PS51379"/>
    </source>
</evidence>
<proteinExistence type="predicted"/>
<keyword evidence="1" id="KW-0004">4Fe-4S</keyword>
<dbReference type="InterPro" id="IPR051460">
    <property type="entry name" value="HdrC_iron-sulfur_subunit"/>
</dbReference>
<dbReference type="RefSeq" id="WP_119340720.1">
    <property type="nucleotide sequence ID" value="NZ_BJXL01000080.1"/>
</dbReference>
<dbReference type="InterPro" id="IPR004017">
    <property type="entry name" value="Cys_rich_dom"/>
</dbReference>
<sequence length="685" mass="76850">MLTTPEKIAFLLLVLASLYFGGGALLRVYRAIRRGQPEDRFDNLPARLGRALWQTLTMQTVFKKRPWVSLLHAFVFYGFVFYLTVNLVDVLEGFFPFKARGGFWNGYNLIADLLTALILVGIVGLLIRRYSGAGRKTFQWNEKTPLHEKVRQGIPTDSAIVGSFILFHVGSRLLHKAAQAANLDYGPDPFQPVASLASAIFLWVDVDRIVIFEHVFWWFAIGSILLFIPYFARSKHIHLFLAPLNLAFKKEKPGALLPIAKDFEELEKLEKFGVARLEDFSWPRLLDAYSCIMCNRCQEVCPAYTTGKALSPAAILISERYELNQILPDFAAGKESPRPLMDFAMNEESIWACTTCNACIEVCPVGNEQMLHILDVRRERVMMQGEFPAQLNNAFKGMERNGNPWNLGADKRMGWTEGLPFEVQTVAQNPEAEVLYWVGCAPSYDPRAQKTARAFAEILHESGVSWAVLGKEEKCTGDAARRAGNEFLFMQLATENVETLNAAMEAKPKTIVTTCPHCFHTLANEYKDFGGQYTVKHHSDYIAELIDAKKLEMIPMAGEVTYHDPCYLGRHNGVIAEPRQVIQATGLKLHEPGRHGKESFCCGAGGAQFWKEEEPGNERVSTNRYRELKGTGAHTIAVGCPFCMQMMNLEATQEPEGQAPRVLDISELVVQNLKRQPAKAGEATD</sequence>